<keyword evidence="3" id="KW-1185">Reference proteome</keyword>
<feature type="domain" description="Superoxide dismutase copper/zinc binding" evidence="1">
    <location>
        <begin position="719"/>
        <end position="844"/>
    </location>
</feature>
<feature type="domain" description="Superoxide dismutase copper/zinc binding" evidence="1">
    <location>
        <begin position="244"/>
        <end position="371"/>
    </location>
</feature>
<dbReference type="OrthoDB" id="159229at2759"/>
<dbReference type="InterPro" id="IPR036423">
    <property type="entry name" value="SOD-like_Cu/Zn_dom_sf"/>
</dbReference>
<dbReference type="InterPro" id="IPR001424">
    <property type="entry name" value="SOD_Cu_Zn_dom"/>
</dbReference>
<dbReference type="Gene3D" id="2.60.40.200">
    <property type="entry name" value="Superoxide dismutase, copper/zinc binding domain"/>
    <property type="match status" value="4"/>
</dbReference>
<dbReference type="Pfam" id="PF00080">
    <property type="entry name" value="Sod_Cu"/>
    <property type="match status" value="2"/>
</dbReference>
<dbReference type="PANTHER" id="PTHR20910:SF1">
    <property type="entry name" value="SUPEROXIDE DISMUTASE COPPER_ZINC BINDING DOMAIN-CONTAINING PROTEIN"/>
    <property type="match status" value="1"/>
</dbReference>
<accession>A0A401P291</accession>
<dbReference type="GO" id="GO:0046872">
    <property type="term" value="F:metal ion binding"/>
    <property type="evidence" value="ECO:0007669"/>
    <property type="project" value="InterPro"/>
</dbReference>
<evidence type="ECO:0000259" key="1">
    <source>
        <dbReference type="Pfam" id="PF00080"/>
    </source>
</evidence>
<reference evidence="2 3" key="1">
    <citation type="journal article" date="2018" name="Nat. Ecol. Evol.">
        <title>Shark genomes provide insights into elasmobranch evolution and the origin of vertebrates.</title>
        <authorList>
            <person name="Hara Y"/>
            <person name="Yamaguchi K"/>
            <person name="Onimaru K"/>
            <person name="Kadota M"/>
            <person name="Koyanagi M"/>
            <person name="Keeley SD"/>
            <person name="Tatsumi K"/>
            <person name="Tanaka K"/>
            <person name="Motone F"/>
            <person name="Kageyama Y"/>
            <person name="Nozu R"/>
            <person name="Adachi N"/>
            <person name="Nishimura O"/>
            <person name="Nakagawa R"/>
            <person name="Tanegashima C"/>
            <person name="Kiyatake I"/>
            <person name="Matsumoto R"/>
            <person name="Murakumo K"/>
            <person name="Nishida K"/>
            <person name="Terakita A"/>
            <person name="Kuratani S"/>
            <person name="Sato K"/>
            <person name="Hyodo S Kuraku.S."/>
        </authorList>
    </citation>
    <scope>NUCLEOTIDE SEQUENCE [LARGE SCALE GENOMIC DNA]</scope>
</reference>
<dbReference type="AlphaFoldDB" id="A0A401P291"/>
<dbReference type="Proteomes" id="UP000288216">
    <property type="component" value="Unassembled WGS sequence"/>
</dbReference>
<dbReference type="InterPro" id="IPR053257">
    <property type="entry name" value="Cu-only_SOD"/>
</dbReference>
<protein>
    <recommendedName>
        <fullName evidence="1">Superoxide dismutase copper/zinc binding domain-containing protein</fullName>
    </recommendedName>
</protein>
<name>A0A401P291_SCYTO</name>
<dbReference type="OMA" id="TSDHSWH"/>
<proteinExistence type="predicted"/>
<organism evidence="2 3">
    <name type="scientific">Scyliorhinus torazame</name>
    <name type="common">Cloudy catshark</name>
    <name type="synonym">Catulus torazame</name>
    <dbReference type="NCBI Taxonomy" id="75743"/>
    <lineage>
        <taxon>Eukaryota</taxon>
        <taxon>Metazoa</taxon>
        <taxon>Chordata</taxon>
        <taxon>Craniata</taxon>
        <taxon>Vertebrata</taxon>
        <taxon>Chondrichthyes</taxon>
        <taxon>Elasmobranchii</taxon>
        <taxon>Galeomorphii</taxon>
        <taxon>Galeoidea</taxon>
        <taxon>Carcharhiniformes</taxon>
        <taxon>Scyliorhinidae</taxon>
        <taxon>Scyliorhinus</taxon>
    </lineage>
</organism>
<gene>
    <name evidence="2" type="ORF">scyTo_0015098</name>
</gene>
<dbReference type="GO" id="GO:0006801">
    <property type="term" value="P:superoxide metabolic process"/>
    <property type="evidence" value="ECO:0007669"/>
    <property type="project" value="InterPro"/>
</dbReference>
<evidence type="ECO:0000313" key="3">
    <source>
        <dbReference type="Proteomes" id="UP000288216"/>
    </source>
</evidence>
<dbReference type="EMBL" id="BFAA01008393">
    <property type="protein sequence ID" value="GCB67220.1"/>
    <property type="molecule type" value="Genomic_DNA"/>
</dbReference>
<dbReference type="STRING" id="75743.A0A401P291"/>
<dbReference type="SUPFAM" id="SSF49329">
    <property type="entry name" value="Cu,Zn superoxide dismutase-like"/>
    <property type="match status" value="4"/>
</dbReference>
<dbReference type="PANTHER" id="PTHR20910">
    <property type="entry name" value="AGAP001623-PA"/>
    <property type="match status" value="1"/>
</dbReference>
<evidence type="ECO:0000313" key="2">
    <source>
        <dbReference type="EMBL" id="GCB67220.1"/>
    </source>
</evidence>
<sequence length="875" mass="96257">MLGWVNCQYYTADINMAGVQATVTLNASSQPIWIKVSADCGLFNLSLHPFPVMYGNSENPCDESNIGEKIHEIRANGADWTLEANLLRPDLSDLAVTIEGCGNQSKACATVSKVGSTTKTWQGKFFSPVAGDVYIRRNDDGNWSRILTDLMAINSSLVPVNVSLYLQAGAEHCALSGQTTWPSLGTFKVGTPLNPVKSRSDGVTLSDWSSKQLLYMYDGSKWSCAEIRQLEAKQVWAHIDMEAVKGTFKFRQASPFDTTHYTLSLFNLRDMAKAYHVHNFPVPLRRTPEDVLCGNDNLGGHWNPFGKVATGPSYPRDTNETHDQYEMGDLSGRHGFLNGMMNYSTTFEDWNLPLFGTNSIVGRSVVIHHPNSTRWLCATIGYSGEVITAVAIFKSPVAGRIILRQLKSNPYSDLSIFMDLSYTNSSAPATADHIWQIHEYPISSELDSDSNACSSTKMIFNPFKVDVGGQYQTECGPTSPFRCEVGDYSKKHKAINLINHTSAVDTKNFFTDTTSALAGPLSIVSRSVVINNKNIVTSLLACANVTILRPTSLEIDSWRGVETINGDVAFKQFSDFDRTAVQVNLTDLNREAGTYSIHTLPIKAHLSNIDACSNASVEGRYNPFYVNGPLSPEPGRGTVDQYEVGDISGKFGTLTDLNQLNAKYMDMNMPLFGPHSIVGRSLVIYSTNGLRSRCANLQAVKASEGEYIRAKAVFNGTVTGTIALSQQVFADGSSSDTTMEIALEPTELNAGDTNGLMWHVHTNPRQYSKNCSGVGKHYNPYNIDTGDSYQFSCSSAYPLHCEVGDLESKQGFLSLNKRHLKNDVYLPLYGDFTVVGRAVVIHKKGPQKTLMDCADIVAEYPVKSLTFLKVDPFNR</sequence>
<comment type="caution">
    <text evidence="2">The sequence shown here is derived from an EMBL/GenBank/DDBJ whole genome shotgun (WGS) entry which is preliminary data.</text>
</comment>